<keyword evidence="1" id="KW-0812">Transmembrane</keyword>
<evidence type="ECO:0000313" key="3">
    <source>
        <dbReference type="Proteomes" id="UP000245880"/>
    </source>
</evidence>
<feature type="transmembrane region" description="Helical" evidence="1">
    <location>
        <begin position="105"/>
        <end position="123"/>
    </location>
</feature>
<gene>
    <name evidence="2" type="ORF">CLV98_101523</name>
</gene>
<dbReference type="Pfam" id="PF03203">
    <property type="entry name" value="MerC"/>
    <property type="match status" value="1"/>
</dbReference>
<comment type="caution">
    <text evidence="2">The sequence shown here is derived from an EMBL/GenBank/DDBJ whole genome shotgun (WGS) entry which is preliminary data.</text>
</comment>
<evidence type="ECO:0000256" key="1">
    <source>
        <dbReference type="SAM" id="Phobius"/>
    </source>
</evidence>
<organism evidence="2 3">
    <name type="scientific">Dyadobacter jejuensis</name>
    <dbReference type="NCBI Taxonomy" id="1082580"/>
    <lineage>
        <taxon>Bacteria</taxon>
        <taxon>Pseudomonadati</taxon>
        <taxon>Bacteroidota</taxon>
        <taxon>Cytophagia</taxon>
        <taxon>Cytophagales</taxon>
        <taxon>Spirosomataceae</taxon>
        <taxon>Dyadobacter</taxon>
    </lineage>
</organism>
<keyword evidence="1" id="KW-0472">Membrane</keyword>
<reference evidence="2 3" key="1">
    <citation type="submission" date="2018-03" db="EMBL/GenBank/DDBJ databases">
        <title>Genomic Encyclopedia of Archaeal and Bacterial Type Strains, Phase II (KMG-II): from individual species to whole genera.</title>
        <authorList>
            <person name="Goeker M."/>
        </authorList>
    </citation>
    <scope>NUCLEOTIDE SEQUENCE [LARGE SCALE GENOMIC DNA]</scope>
    <source>
        <strain evidence="2 3">DSM 100346</strain>
    </source>
</reference>
<dbReference type="EMBL" id="QGDT01000001">
    <property type="protein sequence ID" value="PWJ60342.1"/>
    <property type="molecule type" value="Genomic_DNA"/>
</dbReference>
<feature type="transmembrane region" description="Helical" evidence="1">
    <location>
        <begin position="44"/>
        <end position="66"/>
    </location>
</feature>
<dbReference type="AlphaFoldDB" id="A0A316ARW3"/>
<feature type="transmembrane region" description="Helical" evidence="1">
    <location>
        <begin position="78"/>
        <end position="98"/>
    </location>
</feature>
<dbReference type="Proteomes" id="UP000245880">
    <property type="component" value="Unassembled WGS sequence"/>
</dbReference>
<sequence length="162" mass="18045">MRCASTEGRKIDCNKVARELLPHYFCNNITFSMRTTHTHNKADYVGIFGSILCIIHCLLLPAVSLGSTLSHGHSHQSGLLSLDFLFILINAIAVFYATKSHPARGLKLFLWVALGLFSMSILLEGHNSLFVWLGYVGSGLLIIGHFYNLFVCQIAPRLKLRV</sequence>
<dbReference type="InterPro" id="IPR004891">
    <property type="entry name" value="Mercury-R_MerC"/>
</dbReference>
<dbReference type="GO" id="GO:0016020">
    <property type="term" value="C:membrane"/>
    <property type="evidence" value="ECO:0007669"/>
    <property type="project" value="InterPro"/>
</dbReference>
<protein>
    <submittedName>
        <fullName evidence="2">MerC mercury resistance protein</fullName>
    </submittedName>
</protein>
<keyword evidence="3" id="KW-1185">Reference proteome</keyword>
<evidence type="ECO:0000313" key="2">
    <source>
        <dbReference type="EMBL" id="PWJ60342.1"/>
    </source>
</evidence>
<dbReference type="GO" id="GO:0015097">
    <property type="term" value="F:mercury ion transmembrane transporter activity"/>
    <property type="evidence" value="ECO:0007669"/>
    <property type="project" value="InterPro"/>
</dbReference>
<dbReference type="RefSeq" id="WP_310588697.1">
    <property type="nucleotide sequence ID" value="NZ_QGDT01000001.1"/>
</dbReference>
<keyword evidence="1" id="KW-1133">Transmembrane helix</keyword>
<name>A0A316ARW3_9BACT</name>
<proteinExistence type="predicted"/>
<feature type="transmembrane region" description="Helical" evidence="1">
    <location>
        <begin position="129"/>
        <end position="151"/>
    </location>
</feature>
<accession>A0A316ARW3</accession>